<gene>
    <name evidence="1" type="ORF">FAM09_21920</name>
</gene>
<dbReference type="AlphaFoldDB" id="A0A4V4H0C5"/>
<keyword evidence="2" id="KW-1185">Reference proteome</keyword>
<comment type="caution">
    <text evidence="1">The sequence shown here is derived from an EMBL/GenBank/DDBJ whole genome shotgun (WGS) entry which is preliminary data.</text>
</comment>
<dbReference type="RefSeq" id="WP_136579286.1">
    <property type="nucleotide sequence ID" value="NZ_STFF01000006.1"/>
</dbReference>
<proteinExistence type="predicted"/>
<accession>A0A4V4H0C5</accession>
<dbReference type="Proteomes" id="UP000306918">
    <property type="component" value="Unassembled WGS sequence"/>
</dbReference>
<organism evidence="1 2">
    <name type="scientific">Niastella caeni</name>
    <dbReference type="NCBI Taxonomy" id="2569763"/>
    <lineage>
        <taxon>Bacteria</taxon>
        <taxon>Pseudomonadati</taxon>
        <taxon>Bacteroidota</taxon>
        <taxon>Chitinophagia</taxon>
        <taxon>Chitinophagales</taxon>
        <taxon>Chitinophagaceae</taxon>
        <taxon>Niastella</taxon>
    </lineage>
</organism>
<sequence length="114" mass="13244">MEDEFTEGFVPYRFDVDDAEPDDEYHSALQEVILAGSNFIHRQKQVQYPSYAELVVVFANKETCNVGEIKDILRGVLNNYNNKCNWPNWKAFAWRKINTPDSVIIAVSLRSRML</sequence>
<evidence type="ECO:0000313" key="1">
    <source>
        <dbReference type="EMBL" id="THU36046.1"/>
    </source>
</evidence>
<evidence type="ECO:0000313" key="2">
    <source>
        <dbReference type="Proteomes" id="UP000306918"/>
    </source>
</evidence>
<dbReference type="EMBL" id="STFF01000006">
    <property type="protein sequence ID" value="THU36046.1"/>
    <property type="molecule type" value="Genomic_DNA"/>
</dbReference>
<reference evidence="1 2" key="1">
    <citation type="submission" date="2019-04" db="EMBL/GenBank/DDBJ databases">
        <title>Niastella caeni sp. nov., isolated from activated sludge.</title>
        <authorList>
            <person name="Sheng M."/>
        </authorList>
    </citation>
    <scope>NUCLEOTIDE SEQUENCE [LARGE SCALE GENOMIC DNA]</scope>
    <source>
        <strain evidence="1 2">HX-2-15</strain>
    </source>
</reference>
<protein>
    <submittedName>
        <fullName evidence="1">Uncharacterized protein</fullName>
    </submittedName>
</protein>
<name>A0A4V4H0C5_9BACT</name>